<dbReference type="InterPro" id="IPR010239">
    <property type="entry name" value="CHP02001"/>
</dbReference>
<evidence type="ECO:0000256" key="1">
    <source>
        <dbReference type="SAM" id="SignalP"/>
    </source>
</evidence>
<dbReference type="KEGG" id="vbl:L21SP4_01389"/>
<reference evidence="2 3" key="2">
    <citation type="journal article" date="2016" name="ISME J.">
        <title>Characterization of the first cultured representative of Verrucomicrobia subdivision 5 indicates the proposal of a novel phylum.</title>
        <authorList>
            <person name="Spring S."/>
            <person name="Bunk B."/>
            <person name="Sproer C."/>
            <person name="Schumann P."/>
            <person name="Rohde M."/>
            <person name="Tindall B.J."/>
            <person name="Klenk H.P."/>
        </authorList>
    </citation>
    <scope>NUCLEOTIDE SEQUENCE [LARGE SCALE GENOMIC DNA]</scope>
    <source>
        <strain evidence="2 3">L21-Fru-AB</strain>
    </source>
</reference>
<sequence precursor="true">MKMREVMTAAVVVLGLAAAGATHAAEATVGVDAASAYVFRGATFNDGFVLQPYMEVGGLMIGEAEVSLGAWGNLDIDDYDGIVEDGQFQEWDFYGSIAFPLEVVDLALGYTEYTYPSSGLDHDREFGLTVAKEVADTGVTPGLGVYYGVDGGIEDNVYVEGTLDYGMALTEALSLSLGGAVGYLEADAGPDGFSHASGTIGLGYALSEAAEIHCSLTYVGQLDDDVLPDGKGAYDVDTYGLVGISYAF</sequence>
<dbReference type="OrthoDB" id="9782545at2"/>
<dbReference type="EMBL" id="CP010904">
    <property type="protein sequence ID" value="AKJ64637.1"/>
    <property type="molecule type" value="Genomic_DNA"/>
</dbReference>
<organism evidence="2 3">
    <name type="scientific">Kiritimatiella glycovorans</name>
    <dbReference type="NCBI Taxonomy" id="1307763"/>
    <lineage>
        <taxon>Bacteria</taxon>
        <taxon>Pseudomonadati</taxon>
        <taxon>Kiritimatiellota</taxon>
        <taxon>Kiritimatiellia</taxon>
        <taxon>Kiritimatiellales</taxon>
        <taxon>Kiritimatiellaceae</taxon>
        <taxon>Kiritimatiella</taxon>
    </lineage>
</organism>
<proteinExistence type="predicted"/>
<reference evidence="3" key="1">
    <citation type="submission" date="2015-02" db="EMBL/GenBank/DDBJ databases">
        <title>Description and complete genome sequence of the first cultured representative of the subdivision 5 of the Verrucomicrobia phylum.</title>
        <authorList>
            <person name="Spring S."/>
            <person name="Bunk B."/>
            <person name="Sproer C."/>
            <person name="Klenk H.-P."/>
        </authorList>
    </citation>
    <scope>NUCLEOTIDE SEQUENCE [LARGE SCALE GENOMIC DNA]</scope>
    <source>
        <strain evidence="3">L21-Fru-AB</strain>
    </source>
</reference>
<feature type="chain" id="PRO_5005184221" evidence="1">
    <location>
        <begin position="25"/>
        <end position="248"/>
    </location>
</feature>
<dbReference type="AlphaFoldDB" id="A0A0G3EGT7"/>
<feature type="signal peptide" evidence="1">
    <location>
        <begin position="1"/>
        <end position="24"/>
    </location>
</feature>
<keyword evidence="3" id="KW-1185">Reference proteome</keyword>
<protein>
    <submittedName>
        <fullName evidence="2">Uncharacterized protein</fullName>
    </submittedName>
</protein>
<keyword evidence="1" id="KW-0732">Signal</keyword>
<accession>A0A0G3EGT7</accession>
<dbReference type="Proteomes" id="UP000035268">
    <property type="component" value="Chromosome"/>
</dbReference>
<dbReference type="Pfam" id="PF09694">
    <property type="entry name" value="Gcw_chp"/>
    <property type="match status" value="1"/>
</dbReference>
<dbReference type="RefSeq" id="WP_052881947.1">
    <property type="nucleotide sequence ID" value="NZ_CP010904.1"/>
</dbReference>
<evidence type="ECO:0000313" key="2">
    <source>
        <dbReference type="EMBL" id="AKJ64637.1"/>
    </source>
</evidence>
<dbReference type="STRING" id="1307763.L21SP4_01389"/>
<evidence type="ECO:0000313" key="3">
    <source>
        <dbReference type="Proteomes" id="UP000035268"/>
    </source>
</evidence>
<name>A0A0G3EGT7_9BACT</name>
<gene>
    <name evidence="2" type="ORF">L21SP4_01389</name>
</gene>